<reference evidence="1" key="1">
    <citation type="submission" date="2020-08" db="EMBL/GenBank/DDBJ databases">
        <title>Genome sequencing and assembly of the red palm weevil Rhynchophorus ferrugineus.</title>
        <authorList>
            <person name="Dias G.B."/>
            <person name="Bergman C.M."/>
            <person name="Manee M."/>
        </authorList>
    </citation>
    <scope>NUCLEOTIDE SEQUENCE</scope>
    <source>
        <strain evidence="1">AA-2017</strain>
        <tissue evidence="1">Whole larva</tissue>
    </source>
</reference>
<organism evidence="1 2">
    <name type="scientific">Rhynchophorus ferrugineus</name>
    <name type="common">Red palm weevil</name>
    <name type="synonym">Curculio ferrugineus</name>
    <dbReference type="NCBI Taxonomy" id="354439"/>
    <lineage>
        <taxon>Eukaryota</taxon>
        <taxon>Metazoa</taxon>
        <taxon>Ecdysozoa</taxon>
        <taxon>Arthropoda</taxon>
        <taxon>Hexapoda</taxon>
        <taxon>Insecta</taxon>
        <taxon>Pterygota</taxon>
        <taxon>Neoptera</taxon>
        <taxon>Endopterygota</taxon>
        <taxon>Coleoptera</taxon>
        <taxon>Polyphaga</taxon>
        <taxon>Cucujiformia</taxon>
        <taxon>Curculionidae</taxon>
        <taxon>Dryophthorinae</taxon>
        <taxon>Rhynchophorus</taxon>
    </lineage>
</organism>
<protein>
    <submittedName>
        <fullName evidence="1">Uncharacterized protein</fullName>
    </submittedName>
</protein>
<dbReference type="AlphaFoldDB" id="A0A834IG44"/>
<evidence type="ECO:0000313" key="2">
    <source>
        <dbReference type="Proteomes" id="UP000625711"/>
    </source>
</evidence>
<name>A0A834IG44_RHYFE</name>
<keyword evidence="2" id="KW-1185">Reference proteome</keyword>
<comment type="caution">
    <text evidence="1">The sequence shown here is derived from an EMBL/GenBank/DDBJ whole genome shotgun (WGS) entry which is preliminary data.</text>
</comment>
<proteinExistence type="predicted"/>
<dbReference type="Proteomes" id="UP000625711">
    <property type="component" value="Unassembled WGS sequence"/>
</dbReference>
<evidence type="ECO:0000313" key="1">
    <source>
        <dbReference type="EMBL" id="KAF7280175.1"/>
    </source>
</evidence>
<dbReference type="EMBL" id="JAACXV010000317">
    <property type="protein sequence ID" value="KAF7280175.1"/>
    <property type="molecule type" value="Genomic_DNA"/>
</dbReference>
<gene>
    <name evidence="1" type="ORF">GWI33_006306</name>
</gene>
<accession>A0A834IG44</accession>
<sequence>MICGFLRGTQKESLGPRGLSVGLLCRDRAARAKQYFIGMAETRWIPNWESERRTAAAEGTFLNENPR</sequence>